<keyword evidence="4" id="KW-0503">Monooxygenase</keyword>
<keyword evidence="7" id="KW-1185">Reference proteome</keyword>
<evidence type="ECO:0000259" key="5">
    <source>
        <dbReference type="Pfam" id="PF00296"/>
    </source>
</evidence>
<dbReference type="Gene3D" id="3.20.20.30">
    <property type="entry name" value="Luciferase-like domain"/>
    <property type="match status" value="1"/>
</dbReference>
<accession>A0ABV4FM00</accession>
<keyword evidence="1" id="KW-0285">Flavoprotein</keyword>
<keyword evidence="2" id="KW-0288">FMN</keyword>
<keyword evidence="3" id="KW-0560">Oxidoreductase</keyword>
<sequence>MSGPSAKIIGPRVSAIRQEAAAVGRNPAEILMFNMMTIILGNTEAEAAAKYADYRSHINPEGALALMSGWTGIDFSGYELDQQVRHVQNDAGRSALDNVTRGDPDRVWTVRDVIEHVGIGGAGPVVVGTPDMVADKIEDWFEKTDVDGLNVAFAVSPGDFEDIADMLVPELTRRGRYKSEYAKGTLREKLFGEGRARLDAPHPAAGYRVGRKG</sequence>
<dbReference type="Pfam" id="PF00296">
    <property type="entry name" value="Bac_luciferase"/>
    <property type="match status" value="1"/>
</dbReference>
<dbReference type="InterPro" id="IPR051260">
    <property type="entry name" value="Diverse_substr_monoxygenases"/>
</dbReference>
<proteinExistence type="predicted"/>
<evidence type="ECO:0000256" key="1">
    <source>
        <dbReference type="ARBA" id="ARBA00022630"/>
    </source>
</evidence>
<evidence type="ECO:0000313" key="7">
    <source>
        <dbReference type="Proteomes" id="UP001565369"/>
    </source>
</evidence>
<name>A0ABV4FM00_9BRAD</name>
<dbReference type="SUPFAM" id="SSF51679">
    <property type="entry name" value="Bacterial luciferase-like"/>
    <property type="match status" value="1"/>
</dbReference>
<comment type="caution">
    <text evidence="6">The sequence shown here is derived from an EMBL/GenBank/DDBJ whole genome shotgun (WGS) entry which is preliminary data.</text>
</comment>
<feature type="domain" description="Luciferase-like" evidence="5">
    <location>
        <begin position="12"/>
        <end position="144"/>
    </location>
</feature>
<dbReference type="EMBL" id="JBGBZJ010000003">
    <property type="protein sequence ID" value="MEY9452604.1"/>
    <property type="molecule type" value="Genomic_DNA"/>
</dbReference>
<evidence type="ECO:0000256" key="2">
    <source>
        <dbReference type="ARBA" id="ARBA00022643"/>
    </source>
</evidence>
<evidence type="ECO:0000256" key="3">
    <source>
        <dbReference type="ARBA" id="ARBA00023002"/>
    </source>
</evidence>
<organism evidence="6 7">
    <name type="scientific">Bradyrhizobium ottawaense</name>
    <dbReference type="NCBI Taxonomy" id="931866"/>
    <lineage>
        <taxon>Bacteria</taxon>
        <taxon>Pseudomonadati</taxon>
        <taxon>Pseudomonadota</taxon>
        <taxon>Alphaproteobacteria</taxon>
        <taxon>Hyphomicrobiales</taxon>
        <taxon>Nitrobacteraceae</taxon>
        <taxon>Bradyrhizobium</taxon>
    </lineage>
</organism>
<dbReference type="InterPro" id="IPR011251">
    <property type="entry name" value="Luciferase-like_dom"/>
</dbReference>
<dbReference type="PANTHER" id="PTHR30011:SF16">
    <property type="entry name" value="C2H2 FINGER DOMAIN TRANSCRIPTION FACTOR (EUROFUNG)-RELATED"/>
    <property type="match status" value="1"/>
</dbReference>
<dbReference type="Proteomes" id="UP001565369">
    <property type="component" value="Unassembled WGS sequence"/>
</dbReference>
<reference evidence="6 7" key="1">
    <citation type="submission" date="2024-07" db="EMBL/GenBank/DDBJ databases">
        <title>Genomic Encyclopedia of Type Strains, Phase V (KMG-V): Genome sequencing to study the core and pangenomes of soil and plant-associated prokaryotes.</title>
        <authorList>
            <person name="Whitman W."/>
        </authorList>
    </citation>
    <scope>NUCLEOTIDE SEQUENCE [LARGE SCALE GENOMIC DNA]</scope>
    <source>
        <strain evidence="6 7">USDA 152</strain>
    </source>
</reference>
<gene>
    <name evidence="6" type="ORF">ABIG07_001552</name>
</gene>
<evidence type="ECO:0000256" key="4">
    <source>
        <dbReference type="ARBA" id="ARBA00023033"/>
    </source>
</evidence>
<dbReference type="PANTHER" id="PTHR30011">
    <property type="entry name" value="ALKANESULFONATE MONOOXYGENASE-RELATED"/>
    <property type="match status" value="1"/>
</dbReference>
<protein>
    <submittedName>
        <fullName evidence="6">Alkanesulfonate monooxygenase SsuD/methylene tetrahydromethanopterin reductase-like flavin-dependent oxidoreductase (Luciferase family)</fullName>
    </submittedName>
</protein>
<evidence type="ECO:0000313" key="6">
    <source>
        <dbReference type="EMBL" id="MEY9452604.1"/>
    </source>
</evidence>
<dbReference type="InterPro" id="IPR036661">
    <property type="entry name" value="Luciferase-like_sf"/>
</dbReference>